<dbReference type="PANTHER" id="PTHR21063:SF4">
    <property type="entry name" value="CD48 ANTIGEN-RELATED"/>
    <property type="match status" value="1"/>
</dbReference>
<dbReference type="OrthoDB" id="8741746at2759"/>
<keyword evidence="1" id="KW-1133">Transmembrane helix</keyword>
<keyword evidence="2" id="KW-0732">Signal</keyword>
<gene>
    <name evidence="4" type="ORF">G5714_001532</name>
</gene>
<dbReference type="SMART" id="SM00409">
    <property type="entry name" value="IG"/>
    <property type="match status" value="3"/>
</dbReference>
<keyword evidence="1" id="KW-0472">Membrane</keyword>
<accession>A0A7J6DCM8</accession>
<evidence type="ECO:0000313" key="5">
    <source>
        <dbReference type="Proteomes" id="UP000579812"/>
    </source>
</evidence>
<dbReference type="CDD" id="cd00096">
    <property type="entry name" value="Ig"/>
    <property type="match status" value="2"/>
</dbReference>
<dbReference type="InterPro" id="IPR007110">
    <property type="entry name" value="Ig-like_dom"/>
</dbReference>
<keyword evidence="1" id="KW-0812">Transmembrane</keyword>
<feature type="chain" id="PRO_5029611246" description="Ig-like domain-containing protein" evidence="2">
    <location>
        <begin position="18"/>
        <end position="369"/>
    </location>
</feature>
<sequence>MHLKSAFLLCLLGGVFGADTGNTESVWVMLGDSVTLHTGIGSVRRDHHVVWRFGPDSPGSRVAELMKWSYMLSVFVSGKMPFRDTLQLDHKTGSLTINNTTPEHSGLYKLTIIHNRKTSRKKFDVKVYAPLPVPVISTDSSQDSHRSAGAACVLMCSVTNASRVTLSFFKGSDLVSSVSGSDFNGSLSLPLDVEPHDENTYSCVVNNSISNHTTLFNTTDLCPPPPAASAPLPVPVISTDSSQDSHRSAGAACVLMCLVTNASRVTLSFFKGSDLVSSVSGSDFNGSLSLPLDVEPHDENTYSCVVNNSISNHTTLFNTTDLCPPPPAASDESLLYCLLLLLIPVTVIAVLLCVCRKRRKAEQETDENC</sequence>
<evidence type="ECO:0000256" key="1">
    <source>
        <dbReference type="SAM" id="Phobius"/>
    </source>
</evidence>
<dbReference type="Proteomes" id="UP000579812">
    <property type="component" value="Unassembled WGS sequence"/>
</dbReference>
<dbReference type="PANTHER" id="PTHR21063">
    <property type="entry name" value="LFA-3"/>
    <property type="match status" value="1"/>
</dbReference>
<dbReference type="InterPro" id="IPR013783">
    <property type="entry name" value="Ig-like_fold"/>
</dbReference>
<protein>
    <recommendedName>
        <fullName evidence="3">Ig-like domain-containing protein</fullName>
    </recommendedName>
</protein>
<dbReference type="EMBL" id="JAAMOB010000002">
    <property type="protein sequence ID" value="KAF4116979.1"/>
    <property type="molecule type" value="Genomic_DNA"/>
</dbReference>
<evidence type="ECO:0000256" key="2">
    <source>
        <dbReference type="SAM" id="SignalP"/>
    </source>
</evidence>
<dbReference type="InterPro" id="IPR013106">
    <property type="entry name" value="Ig_V-set"/>
</dbReference>
<dbReference type="Pfam" id="PF07686">
    <property type="entry name" value="V-set"/>
    <property type="match status" value="1"/>
</dbReference>
<comment type="caution">
    <text evidence="4">The sequence shown here is derived from an EMBL/GenBank/DDBJ whole genome shotgun (WGS) entry which is preliminary data.</text>
</comment>
<dbReference type="Gene3D" id="2.60.40.10">
    <property type="entry name" value="Immunoglobulins"/>
    <property type="match status" value="3"/>
</dbReference>
<dbReference type="SUPFAM" id="SSF48726">
    <property type="entry name" value="Immunoglobulin"/>
    <property type="match status" value="3"/>
</dbReference>
<reference evidence="4 5" key="1">
    <citation type="submission" date="2020-04" db="EMBL/GenBank/DDBJ databases">
        <title>Chromosome-level genome assembly of a cyprinid fish Onychostoma macrolepis by integration of Nanopore Sequencing, Bionano and Hi-C technology.</title>
        <authorList>
            <person name="Wang D."/>
        </authorList>
    </citation>
    <scope>NUCLEOTIDE SEQUENCE [LARGE SCALE GENOMIC DNA]</scope>
    <source>
        <strain evidence="4">SWU-2019</strain>
        <tissue evidence="4">Muscle</tissue>
    </source>
</reference>
<dbReference type="InterPro" id="IPR003598">
    <property type="entry name" value="Ig_sub2"/>
</dbReference>
<evidence type="ECO:0000313" key="4">
    <source>
        <dbReference type="EMBL" id="KAF4116979.1"/>
    </source>
</evidence>
<keyword evidence="5" id="KW-1185">Reference proteome</keyword>
<dbReference type="PROSITE" id="PS50835">
    <property type="entry name" value="IG_LIKE"/>
    <property type="match status" value="2"/>
</dbReference>
<feature type="signal peptide" evidence="2">
    <location>
        <begin position="1"/>
        <end position="17"/>
    </location>
</feature>
<dbReference type="SMART" id="SM00408">
    <property type="entry name" value="IGc2"/>
    <property type="match status" value="2"/>
</dbReference>
<dbReference type="AlphaFoldDB" id="A0A7J6DCM8"/>
<proteinExistence type="predicted"/>
<organism evidence="4 5">
    <name type="scientific">Onychostoma macrolepis</name>
    <dbReference type="NCBI Taxonomy" id="369639"/>
    <lineage>
        <taxon>Eukaryota</taxon>
        <taxon>Metazoa</taxon>
        <taxon>Chordata</taxon>
        <taxon>Craniata</taxon>
        <taxon>Vertebrata</taxon>
        <taxon>Euteleostomi</taxon>
        <taxon>Actinopterygii</taxon>
        <taxon>Neopterygii</taxon>
        <taxon>Teleostei</taxon>
        <taxon>Ostariophysi</taxon>
        <taxon>Cypriniformes</taxon>
        <taxon>Cyprinidae</taxon>
        <taxon>Acrossocheilinae</taxon>
        <taxon>Onychostoma</taxon>
    </lineage>
</organism>
<name>A0A7J6DCM8_9TELE</name>
<feature type="domain" description="Ig-like" evidence="3">
    <location>
        <begin position="134"/>
        <end position="219"/>
    </location>
</feature>
<feature type="domain" description="Ig-like" evidence="3">
    <location>
        <begin position="235"/>
        <end position="320"/>
    </location>
</feature>
<dbReference type="InterPro" id="IPR036179">
    <property type="entry name" value="Ig-like_dom_sf"/>
</dbReference>
<feature type="transmembrane region" description="Helical" evidence="1">
    <location>
        <begin position="333"/>
        <end position="354"/>
    </location>
</feature>
<dbReference type="InterPro" id="IPR003599">
    <property type="entry name" value="Ig_sub"/>
</dbReference>
<evidence type="ECO:0000259" key="3">
    <source>
        <dbReference type="PROSITE" id="PS50835"/>
    </source>
</evidence>